<name>A0A3E2B3I4_9FIRM</name>
<keyword evidence="2" id="KW-0812">Transmembrane</keyword>
<evidence type="ECO:0000256" key="2">
    <source>
        <dbReference type="SAM" id="Phobius"/>
    </source>
</evidence>
<keyword evidence="2" id="KW-1133">Transmembrane helix</keyword>
<protein>
    <submittedName>
        <fullName evidence="3">Uncharacterized protein</fullName>
    </submittedName>
</protein>
<feature type="transmembrane region" description="Helical" evidence="2">
    <location>
        <begin position="17"/>
        <end position="37"/>
    </location>
</feature>
<reference evidence="3 4" key="1">
    <citation type="submission" date="2018-07" db="EMBL/GenBank/DDBJ databases">
        <title>GABA Modulating Bacteria of the Human Gut Microbiota.</title>
        <authorList>
            <person name="Strandwitz P."/>
            <person name="Kim K.H."/>
            <person name="Terekhova D."/>
            <person name="Liu J.K."/>
            <person name="Sharma A."/>
            <person name="Levering J."/>
            <person name="Mcdonald D."/>
            <person name="Dietrich D."/>
            <person name="Ramadhar T.R."/>
            <person name="Lekbua A."/>
            <person name="Mroue N."/>
            <person name="Liston C."/>
            <person name="Stewart E.J."/>
            <person name="Dubin M.J."/>
            <person name="Zengler K."/>
            <person name="Knight R."/>
            <person name="Gilbert J.A."/>
            <person name="Clardy J."/>
            <person name="Lewis K."/>
        </authorList>
    </citation>
    <scope>NUCLEOTIDE SEQUENCE [LARGE SCALE GENOMIC DNA]</scope>
    <source>
        <strain evidence="3 4">KLE1738</strain>
    </source>
</reference>
<organism evidence="3 4">
    <name type="scientific">Evtepia gabavorous</name>
    <dbReference type="NCBI Taxonomy" id="2211183"/>
    <lineage>
        <taxon>Bacteria</taxon>
        <taxon>Bacillati</taxon>
        <taxon>Bacillota</taxon>
        <taxon>Clostridia</taxon>
        <taxon>Eubacteriales</taxon>
        <taxon>Evtepia</taxon>
    </lineage>
</organism>
<gene>
    <name evidence="3" type="ORF">DV520_06940</name>
</gene>
<evidence type="ECO:0000256" key="1">
    <source>
        <dbReference type="SAM" id="MobiDB-lite"/>
    </source>
</evidence>
<dbReference type="AlphaFoldDB" id="A0A3E2B3I4"/>
<evidence type="ECO:0000313" key="3">
    <source>
        <dbReference type="EMBL" id="RFT06526.1"/>
    </source>
</evidence>
<feature type="region of interest" description="Disordered" evidence="1">
    <location>
        <begin position="48"/>
        <end position="67"/>
    </location>
</feature>
<dbReference type="Proteomes" id="UP000260649">
    <property type="component" value="Unassembled WGS sequence"/>
</dbReference>
<keyword evidence="2" id="KW-0472">Membrane</keyword>
<comment type="caution">
    <text evidence="3">The sequence shown here is derived from an EMBL/GenBank/DDBJ whole genome shotgun (WGS) entry which is preliminary data.</text>
</comment>
<proteinExistence type="predicted"/>
<keyword evidence="4" id="KW-1185">Reference proteome</keyword>
<evidence type="ECO:0000313" key="4">
    <source>
        <dbReference type="Proteomes" id="UP000260649"/>
    </source>
</evidence>
<sequence length="67" mass="7609">MASGQDETENAEKYKTVFFGIFVAFFGNLRFMCWNILSYSTEKQKKTENKNGTFPFGPGFSLLLPSP</sequence>
<dbReference type="EMBL" id="QQRQ01000009">
    <property type="protein sequence ID" value="RFT06526.1"/>
    <property type="molecule type" value="Genomic_DNA"/>
</dbReference>
<accession>A0A3E2B3I4</accession>